<evidence type="ECO:0000256" key="4">
    <source>
        <dbReference type="PIRSR" id="PIRSR613273-3"/>
    </source>
</evidence>
<dbReference type="Gene3D" id="2.20.100.10">
    <property type="entry name" value="Thrombospondin type-1 (TSP1) repeat"/>
    <property type="match status" value="1"/>
</dbReference>
<feature type="disulfide bond" evidence="4">
    <location>
        <begin position="81"/>
        <end position="121"/>
    </location>
</feature>
<evidence type="ECO:0000313" key="8">
    <source>
        <dbReference type="Proteomes" id="UP000887568"/>
    </source>
</evidence>
<accession>A0A914BA17</accession>
<dbReference type="GO" id="GO:0006508">
    <property type="term" value="P:proteolysis"/>
    <property type="evidence" value="ECO:0007669"/>
    <property type="project" value="TreeGrafter"/>
</dbReference>
<evidence type="ECO:0000256" key="3">
    <source>
        <dbReference type="ARBA" id="ARBA00023157"/>
    </source>
</evidence>
<keyword evidence="3 4" id="KW-1015">Disulfide bond</keyword>
<dbReference type="Pfam" id="PF19236">
    <property type="entry name" value="ADAMTS_CR_3"/>
    <property type="match status" value="1"/>
</dbReference>
<dbReference type="PRINTS" id="PR01857">
    <property type="entry name" value="ADAMTSFAMILY"/>
</dbReference>
<evidence type="ECO:0000259" key="5">
    <source>
        <dbReference type="Pfam" id="PF05986"/>
    </source>
</evidence>
<dbReference type="SUPFAM" id="SSF82895">
    <property type="entry name" value="TSP-1 type 1 repeat"/>
    <property type="match status" value="1"/>
</dbReference>
<evidence type="ECO:0008006" key="9">
    <source>
        <dbReference type="Google" id="ProtNLM"/>
    </source>
</evidence>
<organism evidence="7 8">
    <name type="scientific">Patiria miniata</name>
    <name type="common">Bat star</name>
    <name type="synonym">Asterina miniata</name>
    <dbReference type="NCBI Taxonomy" id="46514"/>
    <lineage>
        <taxon>Eukaryota</taxon>
        <taxon>Metazoa</taxon>
        <taxon>Echinodermata</taxon>
        <taxon>Eleutherozoa</taxon>
        <taxon>Asterozoa</taxon>
        <taxon>Asteroidea</taxon>
        <taxon>Valvatacea</taxon>
        <taxon>Valvatida</taxon>
        <taxon>Asterinidae</taxon>
        <taxon>Patiria</taxon>
    </lineage>
</organism>
<dbReference type="InterPro" id="IPR010294">
    <property type="entry name" value="ADAMTS_spacer1"/>
</dbReference>
<keyword evidence="8" id="KW-1185">Reference proteome</keyword>
<sequence length="396" mass="43319">MMCGNFEDAKKSMRYGLCSSCFLLSKTKTMTFKTVSILLAIVFVTSSGALNTHRRIREKRGLMSRPPVLSYWGNWESWSACSRTCGGGVAAQSRVCLMRNGGGELRESTHCVGLYKQYKLCNPEPCPDDKDFRQEQCGSHNNVPFMGKLYQWKSIEKEPNLCELNCKAVGSRFFAKLADKVVDGTPCRNSSRTDICVDGMCKAIGCDGILGSGLKLDKCGVCGGTNTQCEVMSGVFTGQDMGHGYHRITTIPTGAMYINITELTKSRNYLALEGVNGNKYINMDWKIDAPGNYSVAGTYFIYKRTPGRTGVGEQLFADGPTTEDLNLILINQQKNPGISYEYSVPKEVPSGGVEKPPGSSIPQPSVAPVRGQVIIRPEAPPSRSQVADLFSDLRLG</sequence>
<dbReference type="InterPro" id="IPR050439">
    <property type="entry name" value="ADAMTS_ADAMTS-like"/>
</dbReference>
<dbReference type="InterPro" id="IPR013273">
    <property type="entry name" value="ADAMTS/ADAMTS-like"/>
</dbReference>
<evidence type="ECO:0000256" key="1">
    <source>
        <dbReference type="ARBA" id="ARBA00004613"/>
    </source>
</evidence>
<dbReference type="GeneID" id="119741261"/>
<dbReference type="OrthoDB" id="5781878at2759"/>
<proteinExistence type="predicted"/>
<dbReference type="SMART" id="SM00209">
    <property type="entry name" value="TSP1"/>
    <property type="match status" value="1"/>
</dbReference>
<dbReference type="RefSeq" id="XP_038072941.1">
    <property type="nucleotide sequence ID" value="XM_038217013.1"/>
</dbReference>
<dbReference type="GO" id="GO:0030198">
    <property type="term" value="P:extracellular matrix organization"/>
    <property type="evidence" value="ECO:0007669"/>
    <property type="project" value="InterPro"/>
</dbReference>
<dbReference type="Pfam" id="PF05986">
    <property type="entry name" value="ADAMTS_spacer1"/>
    <property type="match status" value="1"/>
</dbReference>
<evidence type="ECO:0000259" key="6">
    <source>
        <dbReference type="Pfam" id="PF19236"/>
    </source>
</evidence>
<feature type="disulfide bond" evidence="4">
    <location>
        <begin position="96"/>
        <end position="111"/>
    </location>
</feature>
<reference evidence="7" key="1">
    <citation type="submission" date="2022-11" db="UniProtKB">
        <authorList>
            <consortium name="EnsemblMetazoa"/>
        </authorList>
    </citation>
    <scope>IDENTIFICATION</scope>
</reference>
<dbReference type="GO" id="GO:0004222">
    <property type="term" value="F:metalloendopeptidase activity"/>
    <property type="evidence" value="ECO:0007669"/>
    <property type="project" value="TreeGrafter"/>
</dbReference>
<feature type="domain" description="ADAMTS/ADAMTS-like Spacer 1" evidence="5">
    <location>
        <begin position="232"/>
        <end position="345"/>
    </location>
</feature>
<dbReference type="PROSITE" id="PS50092">
    <property type="entry name" value="TSP1"/>
    <property type="match status" value="1"/>
</dbReference>
<dbReference type="EnsemblMetazoa" id="XM_038217013.1">
    <property type="protein sequence ID" value="XP_038072941.1"/>
    <property type="gene ID" value="LOC119741261"/>
</dbReference>
<dbReference type="FunFam" id="2.60.120.830:FF:000001">
    <property type="entry name" value="A disintegrin and metalloproteinase with thrombospondin motifs 1"/>
    <property type="match status" value="1"/>
</dbReference>
<dbReference type="PANTHER" id="PTHR13723:SF316">
    <property type="entry name" value="LONELY HEART, ISOFORM A"/>
    <property type="match status" value="1"/>
</dbReference>
<dbReference type="GO" id="GO:0031012">
    <property type="term" value="C:extracellular matrix"/>
    <property type="evidence" value="ECO:0007669"/>
    <property type="project" value="TreeGrafter"/>
</dbReference>
<feature type="domain" description="ADAMTS/ADAMTS-like cysteine-rich" evidence="6">
    <location>
        <begin position="157"/>
        <end position="229"/>
    </location>
</feature>
<dbReference type="OMA" id="NCRAVGH"/>
<dbReference type="InterPro" id="IPR000884">
    <property type="entry name" value="TSP1_rpt"/>
</dbReference>
<protein>
    <recommendedName>
        <fullName evidence="9">ADAMTS/ADAMTS-like Spacer 1 domain-containing protein</fullName>
    </recommendedName>
</protein>
<dbReference type="Gene3D" id="2.60.120.830">
    <property type="match status" value="1"/>
</dbReference>
<dbReference type="PANTHER" id="PTHR13723">
    <property type="entry name" value="ADAMTS A DISINTEGRIN AND METALLOPROTEASE WITH THROMBOSPONDIN MOTIFS PROTEASE"/>
    <property type="match status" value="1"/>
</dbReference>
<keyword evidence="2" id="KW-0964">Secreted</keyword>
<feature type="disulfide bond" evidence="4">
    <location>
        <begin position="85"/>
        <end position="126"/>
    </location>
</feature>
<name>A0A914BA17_PATMI</name>
<evidence type="ECO:0000256" key="2">
    <source>
        <dbReference type="ARBA" id="ARBA00022525"/>
    </source>
</evidence>
<dbReference type="InterPro" id="IPR045371">
    <property type="entry name" value="ADAMTS_CR_3"/>
</dbReference>
<dbReference type="Proteomes" id="UP000887568">
    <property type="component" value="Unplaced"/>
</dbReference>
<comment type="subcellular location">
    <subcellularLocation>
        <location evidence="1">Secreted</location>
    </subcellularLocation>
</comment>
<evidence type="ECO:0000313" key="7">
    <source>
        <dbReference type="EnsemblMetazoa" id="XP_038072941.1"/>
    </source>
</evidence>
<dbReference type="InterPro" id="IPR036383">
    <property type="entry name" value="TSP1_rpt_sf"/>
</dbReference>
<dbReference type="Pfam" id="PF00090">
    <property type="entry name" value="TSP_1"/>
    <property type="match status" value="1"/>
</dbReference>
<dbReference type="AlphaFoldDB" id="A0A914BA17"/>
<dbReference type="GO" id="GO:0005576">
    <property type="term" value="C:extracellular region"/>
    <property type="evidence" value="ECO:0007669"/>
    <property type="project" value="UniProtKB-SubCell"/>
</dbReference>